<evidence type="ECO:0000313" key="2">
    <source>
        <dbReference type="EMBL" id="KAK9823122.1"/>
    </source>
</evidence>
<comment type="caution">
    <text evidence="2">The sequence shown here is derived from an EMBL/GenBank/DDBJ whole genome shotgun (WGS) entry which is preliminary data.</text>
</comment>
<sequence>MCKSEKPRMHAATRTSLLGTMAGVAEHLPDIDVGFCVPQPVHTTLRGLETVATYNHANMDVLLALFLTGTVLFWFAWYVRFSQRAKGIKGCSLLRIQVFYYCISVGIFGIVRGVFDTGRFLLACAAFHNLAEWGYFGHRWLKRETVPKFFRGACLYIWLLITTVVALLPSMKAAVILEQTLGIMCDYYLVISYFTAYIQHYNNEALRPMWGSAWIASMLHFFQIYPLVAGTVLGPCHPASKVVEWLLTSGSIPCFYFYTNFALRWDENEYGTTFQPIPAPTHDTSHKLTNGYLALKEKVSEAPRSSPYSKTNHWGTMVTLMAIGMFCGLVTVLGPGLLPRCPNPTIYPCPVGATAGHAAAAAAGHAGAVHHPW</sequence>
<feature type="transmembrane region" description="Helical" evidence="1">
    <location>
        <begin position="180"/>
        <end position="198"/>
    </location>
</feature>
<keyword evidence="1" id="KW-0812">Transmembrane</keyword>
<dbReference type="Proteomes" id="UP001489004">
    <property type="component" value="Unassembled WGS sequence"/>
</dbReference>
<keyword evidence="1" id="KW-1133">Transmembrane helix</keyword>
<dbReference type="AlphaFoldDB" id="A0AAW1QNX1"/>
<dbReference type="EMBL" id="JALJOR010000002">
    <property type="protein sequence ID" value="KAK9823122.1"/>
    <property type="molecule type" value="Genomic_DNA"/>
</dbReference>
<protein>
    <submittedName>
        <fullName evidence="2">Uncharacterized protein</fullName>
    </submittedName>
</protein>
<feature type="transmembrane region" description="Helical" evidence="1">
    <location>
        <begin position="93"/>
        <end position="114"/>
    </location>
</feature>
<keyword evidence="3" id="KW-1185">Reference proteome</keyword>
<name>A0AAW1QNX1_9CHLO</name>
<accession>A0AAW1QNX1</accession>
<proteinExistence type="predicted"/>
<evidence type="ECO:0000313" key="3">
    <source>
        <dbReference type="Proteomes" id="UP001489004"/>
    </source>
</evidence>
<feature type="transmembrane region" description="Helical" evidence="1">
    <location>
        <begin position="61"/>
        <end position="81"/>
    </location>
</feature>
<feature type="transmembrane region" description="Helical" evidence="1">
    <location>
        <begin position="314"/>
        <end position="338"/>
    </location>
</feature>
<organism evidence="2 3">
    <name type="scientific">[Myrmecia] bisecta</name>
    <dbReference type="NCBI Taxonomy" id="41462"/>
    <lineage>
        <taxon>Eukaryota</taxon>
        <taxon>Viridiplantae</taxon>
        <taxon>Chlorophyta</taxon>
        <taxon>core chlorophytes</taxon>
        <taxon>Trebouxiophyceae</taxon>
        <taxon>Trebouxiales</taxon>
        <taxon>Trebouxiaceae</taxon>
        <taxon>Myrmecia</taxon>
    </lineage>
</organism>
<gene>
    <name evidence="2" type="ORF">WJX72_000418</name>
</gene>
<evidence type="ECO:0000256" key="1">
    <source>
        <dbReference type="SAM" id="Phobius"/>
    </source>
</evidence>
<reference evidence="2 3" key="1">
    <citation type="journal article" date="2024" name="Nat. Commun.">
        <title>Phylogenomics reveals the evolutionary origins of lichenization in chlorophyte algae.</title>
        <authorList>
            <person name="Puginier C."/>
            <person name="Libourel C."/>
            <person name="Otte J."/>
            <person name="Skaloud P."/>
            <person name="Haon M."/>
            <person name="Grisel S."/>
            <person name="Petersen M."/>
            <person name="Berrin J.G."/>
            <person name="Delaux P.M."/>
            <person name="Dal Grande F."/>
            <person name="Keller J."/>
        </authorList>
    </citation>
    <scope>NUCLEOTIDE SEQUENCE [LARGE SCALE GENOMIC DNA]</scope>
    <source>
        <strain evidence="2 3">SAG 2043</strain>
    </source>
</reference>
<feature type="transmembrane region" description="Helical" evidence="1">
    <location>
        <begin position="210"/>
        <end position="233"/>
    </location>
</feature>
<feature type="transmembrane region" description="Helical" evidence="1">
    <location>
        <begin position="149"/>
        <end position="168"/>
    </location>
</feature>
<keyword evidence="1" id="KW-0472">Membrane</keyword>